<name>A0ABN4MGS2_9BURK</name>
<evidence type="ECO:0000313" key="1">
    <source>
        <dbReference type="EMBL" id="AMP17129.1"/>
    </source>
</evidence>
<gene>
    <name evidence="1" type="ORF">CPter291_4916</name>
</gene>
<reference evidence="1 2" key="1">
    <citation type="submission" date="2015-11" db="EMBL/GenBank/DDBJ databases">
        <title>Exploring the genomic traits of fungus-feeding bacterial genus Collimonas.</title>
        <authorList>
            <person name="Song C."/>
            <person name="Schmidt R."/>
            <person name="de Jager V."/>
            <person name="Krzyzanowska D."/>
            <person name="Jongedijk E."/>
            <person name="Cankar K."/>
            <person name="Beekwilder J."/>
            <person name="van Veen A."/>
            <person name="de Boer W."/>
            <person name="van Veen J.A."/>
            <person name="Garbeva P."/>
        </authorList>
    </citation>
    <scope>NUCLEOTIDE SEQUENCE [LARGE SCALE GENOMIC DNA]</scope>
    <source>
        <strain evidence="1 2">Ter291</strain>
    </source>
</reference>
<organism evidence="1 2">
    <name type="scientific">Collimonas pratensis</name>
    <dbReference type="NCBI Taxonomy" id="279113"/>
    <lineage>
        <taxon>Bacteria</taxon>
        <taxon>Pseudomonadati</taxon>
        <taxon>Pseudomonadota</taxon>
        <taxon>Betaproteobacteria</taxon>
        <taxon>Burkholderiales</taxon>
        <taxon>Oxalobacteraceae</taxon>
        <taxon>Collimonas</taxon>
    </lineage>
</organism>
<sequence length="50" mass="5701">MAAIFARHSADVAISRGVGSEIVWCIMREFLSGNKNSELPRWLKNKPWRA</sequence>
<dbReference type="EMBL" id="CP013236">
    <property type="protein sequence ID" value="AMP17129.1"/>
    <property type="molecule type" value="Genomic_DNA"/>
</dbReference>
<dbReference type="Proteomes" id="UP000074914">
    <property type="component" value="Chromosome"/>
</dbReference>
<keyword evidence="2" id="KW-1185">Reference proteome</keyword>
<evidence type="ECO:0000313" key="2">
    <source>
        <dbReference type="Proteomes" id="UP000074914"/>
    </source>
</evidence>
<protein>
    <submittedName>
        <fullName evidence="1">Uncharacterized protein</fullName>
    </submittedName>
</protein>
<accession>A0ABN4MGS2</accession>
<proteinExistence type="predicted"/>